<organism evidence="1 2">
    <name type="scientific">Uncinula necator</name>
    <name type="common">Grape powdery mildew</name>
    <dbReference type="NCBI Taxonomy" id="52586"/>
    <lineage>
        <taxon>Eukaryota</taxon>
        <taxon>Fungi</taxon>
        <taxon>Dikarya</taxon>
        <taxon>Ascomycota</taxon>
        <taxon>Pezizomycotina</taxon>
        <taxon>Leotiomycetes</taxon>
        <taxon>Erysiphales</taxon>
        <taxon>Erysiphaceae</taxon>
        <taxon>Erysiphe</taxon>
    </lineage>
</organism>
<proteinExistence type="predicted"/>
<reference evidence="1 2" key="1">
    <citation type="journal article" date="2014" name="BMC Genomics">
        <title>Adaptive genomic structural variation in the grape powdery mildew pathogen, Erysiphe necator.</title>
        <authorList>
            <person name="Jones L."/>
            <person name="Riaz S."/>
            <person name="Morales-Cruz A."/>
            <person name="Amrine K.C."/>
            <person name="McGuire B."/>
            <person name="Gubler W.D."/>
            <person name="Walker M.A."/>
            <person name="Cantu D."/>
        </authorList>
    </citation>
    <scope>NUCLEOTIDE SEQUENCE [LARGE SCALE GENOMIC DNA]</scope>
    <source>
        <strain evidence="2">c</strain>
    </source>
</reference>
<dbReference type="HOGENOM" id="CLU_002055_1_2_1"/>
<dbReference type="EMBL" id="JNVN01003685">
    <property type="protein sequence ID" value="KHJ30736.1"/>
    <property type="molecule type" value="Genomic_DNA"/>
</dbReference>
<dbReference type="AlphaFoldDB" id="A0A0B1P1F3"/>
<dbReference type="STRING" id="52586.A0A0B1P1F3"/>
<evidence type="ECO:0000313" key="1">
    <source>
        <dbReference type="EMBL" id="KHJ30736.1"/>
    </source>
</evidence>
<evidence type="ECO:0000313" key="2">
    <source>
        <dbReference type="Proteomes" id="UP000030854"/>
    </source>
</evidence>
<name>A0A0B1P1F3_UNCNE</name>
<comment type="caution">
    <text evidence="1">The sequence shown here is derived from an EMBL/GenBank/DDBJ whole genome shotgun (WGS) entry which is preliminary data.</text>
</comment>
<sequence length="144" mass="16306">MRNTWKPIKLVKLDIESLRIVVFSDSSFANNRDCSSQIGYIIVLIDKYNKANIIHWSSIKCKRVTKSVLASELYGMTHGFDAGGALKSTLEAILSRPIPLVLAIDSKSLYDCLVKLGTTKEKRLMVDIMIVRQSYERREIADII</sequence>
<keyword evidence="2" id="KW-1185">Reference proteome</keyword>
<dbReference type="Proteomes" id="UP000030854">
    <property type="component" value="Unassembled WGS sequence"/>
</dbReference>
<accession>A0A0B1P1F3</accession>
<protein>
    <submittedName>
        <fullName evidence="1">Uncharacterized protein</fullName>
    </submittedName>
</protein>
<gene>
    <name evidence="1" type="ORF">EV44_g3716</name>
</gene>